<protein>
    <submittedName>
        <fullName evidence="2">Uncharacterized protein</fullName>
    </submittedName>
</protein>
<feature type="transmembrane region" description="Helical" evidence="1">
    <location>
        <begin position="101"/>
        <end position="125"/>
    </location>
</feature>
<keyword evidence="1" id="KW-0812">Transmembrane</keyword>
<feature type="transmembrane region" description="Helical" evidence="1">
    <location>
        <begin position="351"/>
        <end position="371"/>
    </location>
</feature>
<evidence type="ECO:0000256" key="1">
    <source>
        <dbReference type="SAM" id="Phobius"/>
    </source>
</evidence>
<gene>
    <name evidence="2" type="ORF">PGTUg99_004752</name>
</gene>
<reference evidence="2 3" key="1">
    <citation type="submission" date="2019-05" db="EMBL/GenBank/DDBJ databases">
        <title>Emergence of the Ug99 lineage of the wheat stem rust pathogen through somatic hybridization.</title>
        <authorList>
            <person name="Li F."/>
            <person name="Upadhyaya N.M."/>
            <person name="Sperschneider J."/>
            <person name="Matny O."/>
            <person name="Nguyen-Phuc H."/>
            <person name="Mago R."/>
            <person name="Raley C."/>
            <person name="Miller M.E."/>
            <person name="Silverstein K.A.T."/>
            <person name="Henningsen E."/>
            <person name="Hirsch C.D."/>
            <person name="Visser B."/>
            <person name="Pretorius Z.A."/>
            <person name="Steffenson B.J."/>
            <person name="Schwessinger B."/>
            <person name="Dodds P.N."/>
            <person name="Figueroa M."/>
        </authorList>
    </citation>
    <scope>NUCLEOTIDE SEQUENCE [LARGE SCALE GENOMIC DNA]</scope>
    <source>
        <strain evidence="2 3">Ug99</strain>
    </source>
</reference>
<comment type="caution">
    <text evidence="2">The sequence shown here is derived from an EMBL/GenBank/DDBJ whole genome shotgun (WGS) entry which is preliminary data.</text>
</comment>
<name>A0A5B0RCX2_PUCGR</name>
<accession>A0A5B0RCX2</accession>
<dbReference type="Proteomes" id="UP000325313">
    <property type="component" value="Unassembled WGS sequence"/>
</dbReference>
<dbReference type="PANTHER" id="PTHR39470:SF1">
    <property type="entry name" value="CHORISMATE SYNTHASE PROTEIN"/>
    <property type="match status" value="1"/>
</dbReference>
<dbReference type="EMBL" id="VDEP01000213">
    <property type="protein sequence ID" value="KAA1122943.1"/>
    <property type="molecule type" value="Genomic_DNA"/>
</dbReference>
<dbReference type="PANTHER" id="PTHR39470">
    <property type="entry name" value="CHROMOSOME 10, WHOLE GENOME SHOTGUN SEQUENCE"/>
    <property type="match status" value="1"/>
</dbReference>
<feature type="transmembrane region" description="Helical" evidence="1">
    <location>
        <begin position="315"/>
        <end position="339"/>
    </location>
</feature>
<keyword evidence="1" id="KW-0472">Membrane</keyword>
<dbReference type="AlphaFoldDB" id="A0A5B0RCX2"/>
<evidence type="ECO:0000313" key="2">
    <source>
        <dbReference type="EMBL" id="KAA1122943.1"/>
    </source>
</evidence>
<sequence>MVDRSWIHGLVDSPPSPGFFNNLQALRPPPQKWKPTTNWPCGIDGQLKINWEKERCKPKKIQKDFTYIHSTSIIQLDGEIQELKLTPLDVSVNNAQLEPQIAMAFLGLSLVTWQTLLIIGFPFICGSFSRIRAILLFIRHPFRKTPPSERNAASGAKKTAQVLPPRRYLRPQSFFLGFLLLGHLVRFLSTNPSQSNPFRLTNQPLNVPSTTLLSSLERYYRSKGLKETPYEQERLIRKLNTLDARLLYSTIGPDPFLHCTWCRPPSSKANGADHLYFGLSRLGLQYASLLLAIGLMTTGASQLRMKRRIWRTRLALLSIFYFIFEAAVLSILVFIPSLLTAMDAGRMTWDALFLFRSSFFPFILFCSWWAVVSEPPAELLSPIAKVGLGLASVASDLDGLVNRLRLTALQRTALMKDGDYRSQIHSFWENVERQATLASSNPSIKSMKETMGLSTSDTMNHQSRDQLRTWIDNVFPDPSFDSSSPTSL</sequence>
<organism evidence="2 3">
    <name type="scientific">Puccinia graminis f. sp. tritici</name>
    <dbReference type="NCBI Taxonomy" id="56615"/>
    <lineage>
        <taxon>Eukaryota</taxon>
        <taxon>Fungi</taxon>
        <taxon>Dikarya</taxon>
        <taxon>Basidiomycota</taxon>
        <taxon>Pucciniomycotina</taxon>
        <taxon>Pucciniomycetes</taxon>
        <taxon>Pucciniales</taxon>
        <taxon>Pucciniaceae</taxon>
        <taxon>Puccinia</taxon>
    </lineage>
</organism>
<evidence type="ECO:0000313" key="3">
    <source>
        <dbReference type="Proteomes" id="UP000325313"/>
    </source>
</evidence>
<proteinExistence type="predicted"/>
<keyword evidence="1" id="KW-1133">Transmembrane helix</keyword>